<sequence length="129" mass="14446">MKKITVFSALQNEFSGLIGQISSSLSGFFKRYPRPVFSLMVILLGISTLLCFTLLRMESKKAPQEKKALLKVESGLNKIGTTVSRLRRTLEIREALKVLLTKDTLSTQDSLLMAGMITELERASHEKNN</sequence>
<feature type="transmembrane region" description="Helical" evidence="1">
    <location>
        <begin position="36"/>
        <end position="57"/>
    </location>
</feature>
<dbReference type="KEGG" id="pex:IZT61_04380"/>
<dbReference type="EMBL" id="CP064939">
    <property type="protein sequence ID" value="QPH40525.1"/>
    <property type="molecule type" value="Genomic_DNA"/>
</dbReference>
<accession>A0A7S9L116</accession>
<keyword evidence="1" id="KW-0472">Membrane</keyword>
<evidence type="ECO:0000256" key="1">
    <source>
        <dbReference type="SAM" id="Phobius"/>
    </source>
</evidence>
<gene>
    <name evidence="2" type="ORF">IZT61_04380</name>
</gene>
<keyword evidence="1" id="KW-1133">Transmembrane helix</keyword>
<dbReference type="Proteomes" id="UP000594759">
    <property type="component" value="Chromosome"/>
</dbReference>
<keyword evidence="3" id="KW-1185">Reference proteome</keyword>
<organism evidence="2 3">
    <name type="scientific">Pedobacter endophyticus</name>
    <dbReference type="NCBI Taxonomy" id="2789740"/>
    <lineage>
        <taxon>Bacteria</taxon>
        <taxon>Pseudomonadati</taxon>
        <taxon>Bacteroidota</taxon>
        <taxon>Sphingobacteriia</taxon>
        <taxon>Sphingobacteriales</taxon>
        <taxon>Sphingobacteriaceae</taxon>
        <taxon>Pedobacter</taxon>
    </lineage>
</organism>
<name>A0A7S9L116_9SPHI</name>
<reference evidence="2 3" key="1">
    <citation type="submission" date="2020-11" db="EMBL/GenBank/DDBJ databases">
        <title>Pedobacter endophytica, an endophytic bacteria isolated form Carex pumila.</title>
        <authorList>
            <person name="Peng Y."/>
            <person name="Jiang L."/>
            <person name="Lee J."/>
        </authorList>
    </citation>
    <scope>NUCLEOTIDE SEQUENCE [LARGE SCALE GENOMIC DNA]</scope>
    <source>
        <strain evidence="2 3">JBR3-12</strain>
    </source>
</reference>
<dbReference type="AlphaFoldDB" id="A0A7S9L116"/>
<evidence type="ECO:0000313" key="3">
    <source>
        <dbReference type="Proteomes" id="UP000594759"/>
    </source>
</evidence>
<protein>
    <submittedName>
        <fullName evidence="2">Uncharacterized protein</fullName>
    </submittedName>
</protein>
<dbReference type="RefSeq" id="WP_196099979.1">
    <property type="nucleotide sequence ID" value="NZ_CP064939.1"/>
</dbReference>
<evidence type="ECO:0000313" key="2">
    <source>
        <dbReference type="EMBL" id="QPH40525.1"/>
    </source>
</evidence>
<proteinExistence type="predicted"/>
<keyword evidence="1" id="KW-0812">Transmembrane</keyword>